<dbReference type="InterPro" id="IPR005025">
    <property type="entry name" value="FMN_Rdtase-like_dom"/>
</dbReference>
<evidence type="ECO:0000259" key="3">
    <source>
        <dbReference type="Pfam" id="PF03358"/>
    </source>
</evidence>
<reference evidence="4 5" key="1">
    <citation type="submission" date="2016-10" db="EMBL/GenBank/DDBJ databases">
        <title>Complete Genome Sequence of Peptococcaceae strain DCMF.</title>
        <authorList>
            <person name="Edwards R.J."/>
            <person name="Holland S.I."/>
            <person name="Deshpande N.P."/>
            <person name="Wong Y.K."/>
            <person name="Ertan H."/>
            <person name="Manefield M."/>
            <person name="Russell T.L."/>
            <person name="Lee M.J."/>
        </authorList>
    </citation>
    <scope>NUCLEOTIDE SEQUENCE [LARGE SCALE GENOMIC DNA]</scope>
    <source>
        <strain evidence="4 5">DCMF</strain>
    </source>
</reference>
<organism evidence="4 5">
    <name type="scientific">Formimonas warabiya</name>
    <dbReference type="NCBI Taxonomy" id="1761012"/>
    <lineage>
        <taxon>Bacteria</taxon>
        <taxon>Bacillati</taxon>
        <taxon>Bacillota</taxon>
        <taxon>Clostridia</taxon>
        <taxon>Eubacteriales</taxon>
        <taxon>Peptococcaceae</taxon>
        <taxon>Candidatus Formimonas</taxon>
    </lineage>
</organism>
<dbReference type="Gene3D" id="3.40.50.360">
    <property type="match status" value="1"/>
</dbReference>
<keyword evidence="1" id="KW-0285">Flavoprotein</keyword>
<accession>A0A3G1KQL1</accession>
<evidence type="ECO:0000313" key="4">
    <source>
        <dbReference type="EMBL" id="ATW24759.1"/>
    </source>
</evidence>
<dbReference type="SUPFAM" id="SSF52218">
    <property type="entry name" value="Flavoproteins"/>
    <property type="match status" value="1"/>
</dbReference>
<dbReference type="EMBL" id="CP017634">
    <property type="protein sequence ID" value="ATW24759.1"/>
    <property type="molecule type" value="Genomic_DNA"/>
</dbReference>
<dbReference type="AlphaFoldDB" id="A0A3G1KQL1"/>
<dbReference type="PANTHER" id="PTHR43278">
    <property type="entry name" value="NAD(P)H-DEPENDENT FMN-CONTAINING OXIDOREDUCTASE YWQN-RELATED"/>
    <property type="match status" value="1"/>
</dbReference>
<dbReference type="InterPro" id="IPR051796">
    <property type="entry name" value="ISF_SsuE-like"/>
</dbReference>
<dbReference type="Proteomes" id="UP000323521">
    <property type="component" value="Chromosome"/>
</dbReference>
<evidence type="ECO:0000256" key="2">
    <source>
        <dbReference type="ARBA" id="ARBA00022643"/>
    </source>
</evidence>
<keyword evidence="2" id="KW-0288">FMN</keyword>
<sequence>MKVLSIVSSYRRNGNTDRIVKLVEEQVLFIANLQNIPLELEKVSLGSFDIQTCHGCRICFDKGETKCPLKDELLPIRDKILQADGIITASPVYVEDVNGIMKNWIDRMAFNCHRPAFVGKPAVVITTSGMGSSNHALNTISTALSTWGCHIVSRSKFRTGALMKIDEINARYHHRIKKIAAKLFHAIMDKEVLKPSFYSLVVFRVQQKYWQKAVGQHDLFDFVYWGNKGWLEPHCEFYIPHKASRIKVNLARLIGDFISRFLYKVL</sequence>
<dbReference type="GO" id="GO:0016491">
    <property type="term" value="F:oxidoreductase activity"/>
    <property type="evidence" value="ECO:0007669"/>
    <property type="project" value="InterPro"/>
</dbReference>
<dbReference type="InterPro" id="IPR029039">
    <property type="entry name" value="Flavoprotein-like_sf"/>
</dbReference>
<dbReference type="Pfam" id="PF03358">
    <property type="entry name" value="FMN_red"/>
    <property type="match status" value="1"/>
</dbReference>
<dbReference type="RefSeq" id="WP_148133984.1">
    <property type="nucleotide sequence ID" value="NZ_CP017634.1"/>
</dbReference>
<name>A0A3G1KQL1_FORW1</name>
<keyword evidence="5" id="KW-1185">Reference proteome</keyword>
<dbReference type="PANTHER" id="PTHR43278:SF2">
    <property type="entry name" value="IRON-SULFUR FLAVOPROTEIN"/>
    <property type="match status" value="1"/>
</dbReference>
<evidence type="ECO:0000313" key="5">
    <source>
        <dbReference type="Proteomes" id="UP000323521"/>
    </source>
</evidence>
<dbReference type="OrthoDB" id="6398207at2"/>
<proteinExistence type="predicted"/>
<evidence type="ECO:0000256" key="1">
    <source>
        <dbReference type="ARBA" id="ARBA00022630"/>
    </source>
</evidence>
<gene>
    <name evidence="4" type="ORF">DCMF_08215</name>
</gene>
<feature type="domain" description="NADPH-dependent FMN reductase-like" evidence="3">
    <location>
        <begin position="1"/>
        <end position="155"/>
    </location>
</feature>
<dbReference type="KEGG" id="fwa:DCMF_08215"/>
<protein>
    <recommendedName>
        <fullName evidence="3">NADPH-dependent FMN reductase-like domain-containing protein</fullName>
    </recommendedName>
</protein>